<comment type="cofactor">
    <cofactor evidence="8">
        <name>FAD</name>
        <dbReference type="ChEBI" id="CHEBI:57692"/>
    </cofactor>
    <text evidence="8">Binds 1 FAD per subunit.</text>
</comment>
<dbReference type="PROSITE" id="PS00076">
    <property type="entry name" value="PYRIDINE_REDOX_1"/>
    <property type="match status" value="1"/>
</dbReference>
<keyword evidence="8" id="KW-0547">Nucleotide-binding</keyword>
<feature type="domain" description="Pyridine nucleotide-disulphide oxidoreductase dimerisation" evidence="11">
    <location>
        <begin position="363"/>
        <end position="473"/>
    </location>
</feature>
<dbReference type="PIRSF" id="PIRSF000350">
    <property type="entry name" value="Mercury_reductase_MerA"/>
    <property type="match status" value="1"/>
</dbReference>
<dbReference type="GO" id="GO:0004791">
    <property type="term" value="F:thioredoxin-disulfide reductase (NADPH) activity"/>
    <property type="evidence" value="ECO:0007669"/>
    <property type="project" value="InterPro"/>
</dbReference>
<dbReference type="InterPro" id="IPR036188">
    <property type="entry name" value="FAD/NAD-bd_sf"/>
</dbReference>
<proteinExistence type="inferred from homology"/>
<dbReference type="InterPro" id="IPR004099">
    <property type="entry name" value="Pyr_nucl-diS_OxRdtase_dimer"/>
</dbReference>
<keyword evidence="4" id="KW-0521">NADP</keyword>
<dbReference type="EMBL" id="JRES01000062">
    <property type="protein sequence ID" value="KNC34510.1"/>
    <property type="molecule type" value="Genomic_DNA"/>
</dbReference>
<feature type="disulfide bond" description="Redox-active" evidence="9">
    <location>
        <begin position="55"/>
        <end position="60"/>
    </location>
</feature>
<dbReference type="InterPro" id="IPR023753">
    <property type="entry name" value="FAD/NAD-binding_dom"/>
</dbReference>
<gene>
    <name evidence="13" type="ORF">FF38_02775</name>
</gene>
<dbReference type="InterPro" id="IPR012999">
    <property type="entry name" value="Pyr_OxRdtase_I_AS"/>
</dbReference>
<feature type="binding site" evidence="8">
    <location>
        <position position="287"/>
    </location>
    <ligand>
        <name>NAD(+)</name>
        <dbReference type="ChEBI" id="CHEBI:57540"/>
    </ligand>
</feature>
<organism evidence="13 14">
    <name type="scientific">Lucilia cuprina</name>
    <name type="common">Green bottle fly</name>
    <name type="synonym">Australian sheep blowfly</name>
    <dbReference type="NCBI Taxonomy" id="7375"/>
    <lineage>
        <taxon>Eukaryota</taxon>
        <taxon>Metazoa</taxon>
        <taxon>Ecdysozoa</taxon>
        <taxon>Arthropoda</taxon>
        <taxon>Hexapoda</taxon>
        <taxon>Insecta</taxon>
        <taxon>Pterygota</taxon>
        <taxon>Neoptera</taxon>
        <taxon>Endopterygota</taxon>
        <taxon>Diptera</taxon>
        <taxon>Brachycera</taxon>
        <taxon>Muscomorpha</taxon>
        <taxon>Oestroidea</taxon>
        <taxon>Calliphoridae</taxon>
        <taxon>Luciliinae</taxon>
        <taxon>Lucilia</taxon>
    </lineage>
</organism>
<keyword evidence="8" id="KW-0520">NAD</keyword>
<dbReference type="InterPro" id="IPR016156">
    <property type="entry name" value="FAD/NAD-linked_Rdtase_dimer_sf"/>
</dbReference>
<dbReference type="InterPro" id="IPR001100">
    <property type="entry name" value="Pyr_nuc-diS_OxRdtase"/>
</dbReference>
<dbReference type="GO" id="GO:0006749">
    <property type="term" value="P:glutathione metabolic process"/>
    <property type="evidence" value="ECO:0007669"/>
    <property type="project" value="TreeGrafter"/>
</dbReference>
<comment type="similarity">
    <text evidence="1 10">Belongs to the class-I pyridine nucleotide-disulfide oxidoreductase family.</text>
</comment>
<dbReference type="Proteomes" id="UP000037069">
    <property type="component" value="Unassembled WGS sequence"/>
</dbReference>
<dbReference type="GO" id="GO:0004362">
    <property type="term" value="F:glutathione-disulfide reductase (NADPH) activity"/>
    <property type="evidence" value="ECO:0007669"/>
    <property type="project" value="TreeGrafter"/>
</dbReference>
<dbReference type="GO" id="GO:0045454">
    <property type="term" value="P:cell redox homeostasis"/>
    <property type="evidence" value="ECO:0007669"/>
    <property type="project" value="InterPro"/>
</dbReference>
<keyword evidence="3 8" id="KW-0274">FAD</keyword>
<dbReference type="GO" id="GO:0050660">
    <property type="term" value="F:flavin adenine dinucleotide binding"/>
    <property type="evidence" value="ECO:0007669"/>
    <property type="project" value="InterPro"/>
</dbReference>
<dbReference type="OMA" id="KYCVIST"/>
<evidence type="ECO:0000256" key="1">
    <source>
        <dbReference type="ARBA" id="ARBA00007532"/>
    </source>
</evidence>
<evidence type="ECO:0000313" key="13">
    <source>
        <dbReference type="EMBL" id="KNC34510.1"/>
    </source>
</evidence>
<evidence type="ECO:0000256" key="8">
    <source>
        <dbReference type="PIRSR" id="PIRSR000350-3"/>
    </source>
</evidence>
<evidence type="ECO:0000259" key="11">
    <source>
        <dbReference type="Pfam" id="PF02852"/>
    </source>
</evidence>
<evidence type="ECO:0000256" key="3">
    <source>
        <dbReference type="ARBA" id="ARBA00022827"/>
    </source>
</evidence>
<dbReference type="AlphaFoldDB" id="A0A0L0CQ67"/>
<feature type="binding site" evidence="8">
    <location>
        <position position="64"/>
    </location>
    <ligand>
        <name>FAD</name>
        <dbReference type="ChEBI" id="CHEBI:57692"/>
    </ligand>
</feature>
<feature type="domain" description="FAD/NAD(P)-binding" evidence="12">
    <location>
        <begin position="9"/>
        <end position="343"/>
    </location>
</feature>
<dbReference type="FunFam" id="3.50.50.60:FF:000012">
    <property type="entry name" value="Thioredoxin reductase 1, cytoplasmic"/>
    <property type="match status" value="1"/>
</dbReference>
<evidence type="ECO:0000256" key="9">
    <source>
        <dbReference type="PIRSR" id="PIRSR000350-4"/>
    </source>
</evidence>
<dbReference type="SUPFAM" id="SSF55424">
    <property type="entry name" value="FAD/NAD-linked reductases, dimerisation (C-terminal) domain"/>
    <property type="match status" value="1"/>
</dbReference>
<dbReference type="PANTHER" id="PTHR42737">
    <property type="entry name" value="GLUTATHIONE REDUCTASE"/>
    <property type="match status" value="1"/>
</dbReference>
<accession>A0A0L0CQ67</accession>
<dbReference type="Gene3D" id="3.50.50.60">
    <property type="entry name" value="FAD/NAD(P)-binding domain"/>
    <property type="match status" value="2"/>
</dbReference>
<dbReference type="Pfam" id="PF07992">
    <property type="entry name" value="Pyr_redox_2"/>
    <property type="match status" value="1"/>
</dbReference>
<sequence>MTIIPQFDFDIIVIGGGSGGLACAKEANELGAKVLCIDYVKPTPKNNSWGIGGTCVNVGCIPKKLMHEAALLGDAIHDATFYGWQIPNEEDITLNWKNLITEVQNQIKSTNWVIRVELRTKNIKYINGKASFIDSHTIRVKMKDGSEVKYTGHYIVVAVGLRPLYPNIPGAREYGITSDDLFSWPKPPGKTLIVGAGYISMECAGFLRLFGFDITIMVREKVFRNFDQQMANIITDSLKERGIKFLMPYQPLEVKQLETGHLLVKYENVKLHKMETDTFDTVIWATGRKGDLEDLNIEAVNLKTNDNLLVVNDEERTNVENIYAVGDITKGRPQLTPVAVMAGRFLAQRLFSHSSHKLNYENVASTLFTPLEYAFVGMSEETAIQKYGEENIEVYHNNYSPLEFSLPEKVVEFCYIKIISQRENQKSILGIHYVGPNAGNVMQGFSVALNCGLNADILFNTVGVNVTNAQEITRTYITKRSGLDPTS</sequence>
<keyword evidence="7 10" id="KW-0676">Redox-active center</keyword>
<dbReference type="InterPro" id="IPR006338">
    <property type="entry name" value="Thioredoxin/glutathione_Rdtase"/>
</dbReference>
<dbReference type="InterPro" id="IPR046952">
    <property type="entry name" value="GSHR/TRXR-like"/>
</dbReference>
<dbReference type="GO" id="GO:0005739">
    <property type="term" value="C:mitochondrion"/>
    <property type="evidence" value="ECO:0007669"/>
    <property type="project" value="TreeGrafter"/>
</dbReference>
<evidence type="ECO:0000256" key="10">
    <source>
        <dbReference type="RuleBase" id="RU003691"/>
    </source>
</evidence>
<dbReference type="STRING" id="7375.A0A0L0CQ67"/>
<evidence type="ECO:0000256" key="2">
    <source>
        <dbReference type="ARBA" id="ARBA00022630"/>
    </source>
</evidence>
<feature type="binding site" evidence="8">
    <location>
        <begin position="195"/>
        <end position="202"/>
    </location>
    <ligand>
        <name>NAD(+)</name>
        <dbReference type="ChEBI" id="CHEBI:57540"/>
    </ligand>
</feature>
<reference evidence="13 14" key="1">
    <citation type="journal article" date="2015" name="Nat. Commun.">
        <title>Lucilia cuprina genome unlocks parasitic fly biology to underpin future interventions.</title>
        <authorList>
            <person name="Anstead C.A."/>
            <person name="Korhonen P.K."/>
            <person name="Young N.D."/>
            <person name="Hall R.S."/>
            <person name="Jex A.R."/>
            <person name="Murali S.C."/>
            <person name="Hughes D.S."/>
            <person name="Lee S.F."/>
            <person name="Perry T."/>
            <person name="Stroehlein A.J."/>
            <person name="Ansell B.R."/>
            <person name="Breugelmans B."/>
            <person name="Hofmann A."/>
            <person name="Qu J."/>
            <person name="Dugan S."/>
            <person name="Lee S.L."/>
            <person name="Chao H."/>
            <person name="Dinh H."/>
            <person name="Han Y."/>
            <person name="Doddapaneni H.V."/>
            <person name="Worley K.C."/>
            <person name="Muzny D.M."/>
            <person name="Ioannidis P."/>
            <person name="Waterhouse R.M."/>
            <person name="Zdobnov E.M."/>
            <person name="James P.J."/>
            <person name="Bagnall N.H."/>
            <person name="Kotze A.C."/>
            <person name="Gibbs R.A."/>
            <person name="Richards S."/>
            <person name="Batterham P."/>
            <person name="Gasser R.B."/>
        </authorList>
    </citation>
    <scope>NUCLEOTIDE SEQUENCE [LARGE SCALE GENOMIC DNA]</scope>
    <source>
        <strain evidence="13 14">LS</strain>
        <tissue evidence="13">Full body</tissue>
    </source>
</reference>
<dbReference type="Gene3D" id="3.30.390.30">
    <property type="match status" value="1"/>
</dbReference>
<dbReference type="PRINTS" id="PR00368">
    <property type="entry name" value="FADPNR"/>
</dbReference>
<comment type="caution">
    <text evidence="13">The sequence shown here is derived from an EMBL/GenBank/DDBJ whole genome shotgun (WGS) entry which is preliminary data.</text>
</comment>
<keyword evidence="5 10" id="KW-0560">Oxidoreductase</keyword>
<evidence type="ECO:0000256" key="5">
    <source>
        <dbReference type="ARBA" id="ARBA00023002"/>
    </source>
</evidence>
<keyword evidence="2 10" id="KW-0285">Flavoprotein</keyword>
<dbReference type="Pfam" id="PF02852">
    <property type="entry name" value="Pyr_redox_dim"/>
    <property type="match status" value="1"/>
</dbReference>
<dbReference type="PANTHER" id="PTHR42737:SF7">
    <property type="entry name" value="THIOREDOXIN-DISULFIDE REDUCTASE"/>
    <property type="match status" value="1"/>
</dbReference>
<dbReference type="NCBIfam" id="TIGR01438">
    <property type="entry name" value="TGR"/>
    <property type="match status" value="1"/>
</dbReference>
<feature type="binding site" evidence="8">
    <location>
        <position position="327"/>
    </location>
    <ligand>
        <name>FAD</name>
        <dbReference type="ChEBI" id="CHEBI:57692"/>
    </ligand>
</feature>
<keyword evidence="6" id="KW-1015">Disulfide bond</keyword>
<dbReference type="GO" id="GO:0034599">
    <property type="term" value="P:cellular response to oxidative stress"/>
    <property type="evidence" value="ECO:0007669"/>
    <property type="project" value="TreeGrafter"/>
</dbReference>
<dbReference type="PRINTS" id="PR00411">
    <property type="entry name" value="PNDRDTASEI"/>
</dbReference>
<dbReference type="GO" id="GO:0005829">
    <property type="term" value="C:cytosol"/>
    <property type="evidence" value="ECO:0007669"/>
    <property type="project" value="TreeGrafter"/>
</dbReference>
<evidence type="ECO:0000259" key="12">
    <source>
        <dbReference type="Pfam" id="PF07992"/>
    </source>
</evidence>
<keyword evidence="14" id="KW-1185">Reference proteome</keyword>
<evidence type="ECO:0000256" key="6">
    <source>
        <dbReference type="ARBA" id="ARBA00023157"/>
    </source>
</evidence>
<protein>
    <submittedName>
        <fullName evidence="13">Thioredoxin reductase 1, mitochondrial</fullName>
    </submittedName>
</protein>
<dbReference type="SUPFAM" id="SSF51905">
    <property type="entry name" value="FAD/NAD(P)-binding domain"/>
    <property type="match status" value="1"/>
</dbReference>
<dbReference type="OrthoDB" id="5956163at2759"/>
<evidence type="ECO:0000313" key="14">
    <source>
        <dbReference type="Proteomes" id="UP000037069"/>
    </source>
</evidence>
<evidence type="ECO:0000256" key="7">
    <source>
        <dbReference type="ARBA" id="ARBA00023284"/>
    </source>
</evidence>
<name>A0A0L0CQ67_LUCCU</name>
<evidence type="ECO:0000256" key="4">
    <source>
        <dbReference type="ARBA" id="ARBA00022857"/>
    </source>
</evidence>